<dbReference type="PANTHER" id="PTHR43297">
    <property type="entry name" value="OLIGOPEPTIDE TRANSPORT ATP-BINDING PROTEIN APPD"/>
    <property type="match status" value="1"/>
</dbReference>
<name>A0ABT4S624_9ACTN</name>
<dbReference type="NCBIfam" id="TIGR01727">
    <property type="entry name" value="oligo_HPY"/>
    <property type="match status" value="1"/>
</dbReference>
<dbReference type="PROSITE" id="PS50893">
    <property type="entry name" value="ABC_TRANSPORTER_2"/>
    <property type="match status" value="1"/>
</dbReference>
<dbReference type="GO" id="GO:0005524">
    <property type="term" value="F:ATP binding"/>
    <property type="evidence" value="ECO:0007669"/>
    <property type="project" value="UniProtKB-KW"/>
</dbReference>
<proteinExistence type="inferred from homology"/>
<dbReference type="PANTHER" id="PTHR43297:SF2">
    <property type="entry name" value="DIPEPTIDE TRANSPORT ATP-BINDING PROTEIN DPPD"/>
    <property type="match status" value="1"/>
</dbReference>
<dbReference type="EMBL" id="JAPNNL010000010">
    <property type="protein sequence ID" value="MDA0632656.1"/>
    <property type="molecule type" value="Genomic_DNA"/>
</dbReference>
<sequence length="304" mass="31829">MLEVKDLAVTAGGVRIVDGVSFEVRPGEVLGMVGESGSGKTMTMLAVAGLLPATARITAGTATLSGAELTASRLERIRGRQIGFVFQDPATSLNPLMRVGTQIAEVLRIHGVGRAAAMQRAVELLEQVGIGPERAKVYPHELSGGMRQRIVIAMAIALRPALLIADEPTTALDVTVQEQVMRVLRAAQRETGAATVLVSHDLGLVSEAAHRIAVMYSGRLVETGTADQVLGSPRHPYSAALMRSRPRIGAGRGPLPVIPGHPPAPKSRPPGCAFHPRCPVALARCAQEVPPLAGGVACWAVQDG</sequence>
<keyword evidence="7" id="KW-0472">Membrane</keyword>
<dbReference type="RefSeq" id="WP_270153437.1">
    <property type="nucleotide sequence ID" value="NZ_JAPNNL010000010.1"/>
</dbReference>
<dbReference type="InterPro" id="IPR003439">
    <property type="entry name" value="ABC_transporter-like_ATP-bd"/>
</dbReference>
<keyword evidence="3" id="KW-0813">Transport</keyword>
<dbReference type="SMART" id="SM00382">
    <property type="entry name" value="AAA"/>
    <property type="match status" value="1"/>
</dbReference>
<evidence type="ECO:0000313" key="9">
    <source>
        <dbReference type="EMBL" id="MDA0632656.1"/>
    </source>
</evidence>
<protein>
    <submittedName>
        <fullName evidence="9">ABC transporter ATP-binding protein</fullName>
    </submittedName>
</protein>
<dbReference type="InterPro" id="IPR003593">
    <property type="entry name" value="AAA+_ATPase"/>
</dbReference>
<evidence type="ECO:0000256" key="4">
    <source>
        <dbReference type="ARBA" id="ARBA00022475"/>
    </source>
</evidence>
<dbReference type="InterPro" id="IPR013563">
    <property type="entry name" value="Oligopep_ABC_C"/>
</dbReference>
<keyword evidence="10" id="KW-1185">Reference proteome</keyword>
<evidence type="ECO:0000256" key="1">
    <source>
        <dbReference type="ARBA" id="ARBA00004202"/>
    </source>
</evidence>
<evidence type="ECO:0000256" key="2">
    <source>
        <dbReference type="ARBA" id="ARBA00005417"/>
    </source>
</evidence>
<reference evidence="9" key="1">
    <citation type="submission" date="2022-11" db="EMBL/GenBank/DDBJ databases">
        <title>Nonomuraea corallina sp. nov., a new species of the genus Nonomuraea isolated from sea side sediment in Thai sea.</title>
        <authorList>
            <person name="Ngamcharungchit C."/>
            <person name="Matsumoto A."/>
            <person name="Suriyachadkun C."/>
            <person name="Panbangred W."/>
            <person name="Inahashi Y."/>
            <person name="Intra B."/>
        </authorList>
    </citation>
    <scope>NUCLEOTIDE SEQUENCE</scope>
    <source>
        <strain evidence="9">MCN248</strain>
    </source>
</reference>
<evidence type="ECO:0000313" key="10">
    <source>
        <dbReference type="Proteomes" id="UP001144036"/>
    </source>
</evidence>
<keyword evidence="4" id="KW-1003">Cell membrane</keyword>
<feature type="domain" description="ABC transporter" evidence="8">
    <location>
        <begin position="2"/>
        <end position="242"/>
    </location>
</feature>
<dbReference type="SUPFAM" id="SSF52540">
    <property type="entry name" value="P-loop containing nucleoside triphosphate hydrolases"/>
    <property type="match status" value="1"/>
</dbReference>
<evidence type="ECO:0000256" key="5">
    <source>
        <dbReference type="ARBA" id="ARBA00022741"/>
    </source>
</evidence>
<dbReference type="InterPro" id="IPR050388">
    <property type="entry name" value="ABC_Ni/Peptide_Import"/>
</dbReference>
<dbReference type="Pfam" id="PF00005">
    <property type="entry name" value="ABC_tran"/>
    <property type="match status" value="1"/>
</dbReference>
<dbReference type="InterPro" id="IPR017871">
    <property type="entry name" value="ABC_transporter-like_CS"/>
</dbReference>
<dbReference type="CDD" id="cd03257">
    <property type="entry name" value="ABC_NikE_OppD_transporters"/>
    <property type="match status" value="1"/>
</dbReference>
<gene>
    <name evidence="9" type="ORF">OUY22_04440</name>
</gene>
<dbReference type="Pfam" id="PF08352">
    <property type="entry name" value="oligo_HPY"/>
    <property type="match status" value="1"/>
</dbReference>
<evidence type="ECO:0000256" key="7">
    <source>
        <dbReference type="ARBA" id="ARBA00023136"/>
    </source>
</evidence>
<dbReference type="InterPro" id="IPR027417">
    <property type="entry name" value="P-loop_NTPase"/>
</dbReference>
<dbReference type="PROSITE" id="PS00211">
    <property type="entry name" value="ABC_TRANSPORTER_1"/>
    <property type="match status" value="1"/>
</dbReference>
<evidence type="ECO:0000256" key="3">
    <source>
        <dbReference type="ARBA" id="ARBA00022448"/>
    </source>
</evidence>
<keyword evidence="5" id="KW-0547">Nucleotide-binding</keyword>
<evidence type="ECO:0000256" key="6">
    <source>
        <dbReference type="ARBA" id="ARBA00022840"/>
    </source>
</evidence>
<accession>A0ABT4S624</accession>
<comment type="subcellular location">
    <subcellularLocation>
        <location evidence="1">Cell membrane</location>
        <topology evidence="1">Peripheral membrane protein</topology>
    </subcellularLocation>
</comment>
<organism evidence="9 10">
    <name type="scientific">Nonomuraea corallina</name>
    <dbReference type="NCBI Taxonomy" id="2989783"/>
    <lineage>
        <taxon>Bacteria</taxon>
        <taxon>Bacillati</taxon>
        <taxon>Actinomycetota</taxon>
        <taxon>Actinomycetes</taxon>
        <taxon>Streptosporangiales</taxon>
        <taxon>Streptosporangiaceae</taxon>
        <taxon>Nonomuraea</taxon>
    </lineage>
</organism>
<dbReference type="Gene3D" id="3.40.50.300">
    <property type="entry name" value="P-loop containing nucleotide triphosphate hydrolases"/>
    <property type="match status" value="1"/>
</dbReference>
<comment type="similarity">
    <text evidence="2">Belongs to the ABC transporter superfamily.</text>
</comment>
<dbReference type="Proteomes" id="UP001144036">
    <property type="component" value="Unassembled WGS sequence"/>
</dbReference>
<evidence type="ECO:0000259" key="8">
    <source>
        <dbReference type="PROSITE" id="PS50893"/>
    </source>
</evidence>
<comment type="caution">
    <text evidence="9">The sequence shown here is derived from an EMBL/GenBank/DDBJ whole genome shotgun (WGS) entry which is preliminary data.</text>
</comment>
<keyword evidence="6 9" id="KW-0067">ATP-binding</keyword>